<evidence type="ECO:0000313" key="7">
    <source>
        <dbReference type="Proteomes" id="UP000250997"/>
    </source>
</evidence>
<name>A0AAX1QLM0_9FIRM</name>
<evidence type="ECO:0000256" key="1">
    <source>
        <dbReference type="ARBA" id="ARBA00006976"/>
    </source>
</evidence>
<evidence type="ECO:0000256" key="3">
    <source>
        <dbReference type="ARBA" id="ARBA00062323"/>
    </source>
</evidence>
<comment type="subunit">
    <text evidence="3">Dimerizes in the presence of ATP but not ADP; ATP-binding is required for double-stranded (ds)DNA-binding. Interacts with DnaA.</text>
</comment>
<comment type="similarity">
    <text evidence="1">Belongs to the ParA family.</text>
</comment>
<evidence type="ECO:0000256" key="4">
    <source>
        <dbReference type="ARBA" id="ARBA00071824"/>
    </source>
</evidence>
<dbReference type="InterPro" id="IPR050678">
    <property type="entry name" value="DNA_Partitioning_ATPase"/>
</dbReference>
<dbReference type="PANTHER" id="PTHR13696">
    <property type="entry name" value="P-LOOP CONTAINING NUCLEOSIDE TRIPHOSPHATE HYDROLASE"/>
    <property type="match status" value="1"/>
</dbReference>
<dbReference type="CDD" id="cd02042">
    <property type="entry name" value="ParAB_family"/>
    <property type="match status" value="1"/>
</dbReference>
<feature type="domain" description="AAA" evidence="5">
    <location>
        <begin position="15"/>
        <end position="190"/>
    </location>
</feature>
<comment type="caution">
    <text evidence="6">The sequence shown here is derived from an EMBL/GenBank/DDBJ whole genome shotgun (WGS) entry which is preliminary data.</text>
</comment>
<gene>
    <name evidence="6" type="ORF">C4N27_03135</name>
</gene>
<evidence type="ECO:0000313" key="6">
    <source>
        <dbReference type="EMBL" id="RAW51495.1"/>
    </source>
</evidence>
<dbReference type="Pfam" id="PF13614">
    <property type="entry name" value="AAA_31"/>
    <property type="match status" value="1"/>
</dbReference>
<dbReference type="InterPro" id="IPR025669">
    <property type="entry name" value="AAA_dom"/>
</dbReference>
<dbReference type="Gene3D" id="3.40.50.300">
    <property type="entry name" value="P-loop containing nucleotide triphosphate hydrolases"/>
    <property type="match status" value="1"/>
</dbReference>
<dbReference type="SUPFAM" id="SSF52540">
    <property type="entry name" value="P-loop containing nucleoside triphosphate hydrolases"/>
    <property type="match status" value="1"/>
</dbReference>
<accession>A0AAX1QLM0</accession>
<dbReference type="PANTHER" id="PTHR13696:SF52">
    <property type="entry name" value="PARA FAMILY PROTEIN CT_582"/>
    <property type="match status" value="1"/>
</dbReference>
<dbReference type="InterPro" id="IPR027417">
    <property type="entry name" value="P-loop_NTPase"/>
</dbReference>
<evidence type="ECO:0000259" key="5">
    <source>
        <dbReference type="Pfam" id="PF13614"/>
    </source>
</evidence>
<proteinExistence type="inferred from homology"/>
<dbReference type="FunFam" id="3.40.50.300:FF:000285">
    <property type="entry name" value="Sporulation initiation inhibitor Soj"/>
    <property type="match status" value="1"/>
</dbReference>
<dbReference type="Proteomes" id="UP000250997">
    <property type="component" value="Unassembled WGS sequence"/>
</dbReference>
<comment type="catalytic activity">
    <reaction evidence="2">
        <text>ATP + H2O = ADP + phosphate + H(+)</text>
        <dbReference type="Rhea" id="RHEA:13065"/>
        <dbReference type="ChEBI" id="CHEBI:15377"/>
        <dbReference type="ChEBI" id="CHEBI:15378"/>
        <dbReference type="ChEBI" id="CHEBI:30616"/>
        <dbReference type="ChEBI" id="CHEBI:43474"/>
        <dbReference type="ChEBI" id="CHEBI:456216"/>
    </reaction>
</comment>
<sequence>MWNKSFSRKEASSVAKIVAVANQKGGVGKTTTAVNLSSCVAALGKKVLIVDLDPQGNTTTGYGISKRSVDIGTYEILIGEADARQAVRKTEFRTDVIGSNTRLAGASLEMIDLPGRESRLRKALAPIQKDYDFIFIDCPPSLDLLTLNGLCACDSILIPVQCEYYALEGLSELISTLKTVRKKYNPYLDIEGVVFTMFSVRYNLTLQVVEQVKKYFGNKVYQTTIPRSIRISEAPSYGQPINFYEPKGKGSEAYMDLAIEFVKSNRPAEAVPKRRRGKAAAEPVETMGLADVKMDG</sequence>
<dbReference type="AlphaFoldDB" id="A0AAX1QLM0"/>
<reference evidence="6 7" key="1">
    <citation type="submission" date="2018-02" db="EMBL/GenBank/DDBJ databases">
        <title>Complete genome sequencing of Faecalibacterium prausnitzii strains isolated from the human gut.</title>
        <authorList>
            <person name="Fitzgerald B.C."/>
            <person name="Shkoporov A.N."/>
            <person name="Ross P.R."/>
            <person name="Hill C."/>
        </authorList>
    </citation>
    <scope>NUCLEOTIDE SEQUENCE [LARGE SCALE GENOMIC DNA]</scope>
    <source>
        <strain evidence="6 7">APC942/18-1</strain>
    </source>
</reference>
<protein>
    <recommendedName>
        <fullName evidence="4">Sporulation initiation inhibitor protein Soj</fullName>
    </recommendedName>
</protein>
<organism evidence="6 7">
    <name type="scientific">Faecalibacterium prausnitzii</name>
    <dbReference type="NCBI Taxonomy" id="853"/>
    <lineage>
        <taxon>Bacteria</taxon>
        <taxon>Bacillati</taxon>
        <taxon>Bacillota</taxon>
        <taxon>Clostridia</taxon>
        <taxon>Eubacteriales</taxon>
        <taxon>Oscillospiraceae</taxon>
        <taxon>Faecalibacterium</taxon>
    </lineage>
</organism>
<dbReference type="EMBL" id="PRLA01000002">
    <property type="protein sequence ID" value="RAW51495.1"/>
    <property type="molecule type" value="Genomic_DNA"/>
</dbReference>
<evidence type="ECO:0000256" key="2">
    <source>
        <dbReference type="ARBA" id="ARBA00049360"/>
    </source>
</evidence>